<dbReference type="Proteomes" id="UP001632037">
    <property type="component" value="Unassembled WGS sequence"/>
</dbReference>
<reference evidence="7 8" key="1">
    <citation type="submission" date="2024-09" db="EMBL/GenBank/DDBJ databases">
        <title>Genome sequencing and assembly of Phytophthora oleae, isolate VK10A, causative agent of rot of olive drupes.</title>
        <authorList>
            <person name="Conti Taguali S."/>
            <person name="Riolo M."/>
            <person name="La Spada F."/>
            <person name="Cacciola S.O."/>
            <person name="Dionisio G."/>
        </authorList>
    </citation>
    <scope>NUCLEOTIDE SEQUENCE [LARGE SCALE GENOMIC DNA]</scope>
    <source>
        <strain evidence="7 8">VK10A</strain>
    </source>
</reference>
<keyword evidence="3" id="KW-0234">DNA repair</keyword>
<feature type="domain" description="Chromatin assembly factor 1 subunit A dimerization" evidence="6">
    <location>
        <begin position="710"/>
        <end position="776"/>
    </location>
</feature>
<sequence length="1024" mass="112793">MKAQSSSRQTARNNPRSLVLGVRTSSPCHQCPRRQFITGIMTKNKGSKQASMLNFFAPKKPGEELDVFAVEAEVKNAGSKRSRASVEPEVNSTDKTEAEPKPKIPQGKMKGKTKQKAKAKGKKTKASPNAKAKPKRKRQTRGISPHFAAGDESDDDEDLSDDEAFNTPEAKRARAELETGGDVVPAGAPISDDTIVEGADVVDVSAAEAPVEPYTISEAEEEEPAKDEAVNGEAVVDLTPPNSADDELWTENGDNKKTRGKVTTAKTNKAAAKNPTKRQVKMKEKAAAEAKTAPVEPLDPAVQARVDTYKLKMEELTRQYTELLHLKQENDAVMQEIYGAALDRDLDISVDGEKSRQVLTETWEQLKSHVHSSGSTTDSTTLPATVEFPHEVKCLIVKGVQGRTASLSVIASEVLASFKKALGLDVIDLASTEESNSSDTKRVDSSVSLALEMEIKMLAQRTPHGVRPGKANVFEDTSVDALWTWEIGSVEKYYGDEAQKIIKRMRKHRKRLGQQLKTLARVVQLLHQKPVDEAKVSAEEAKVGKFGLVIDAELQKAKDREAKEVEKRSAAEERKRHGIERQQAKEAKEAEKRKREREEEDSKKKELNKRLKVFQKLFTSAAGTSDSTIDVTGDQDTDKTIASGESKSAEIDRMDAAISFLNSSGDAPSFSVEGAESIISSLKSQRDSDRASIGCWSAGRHRDPKLGVMKLLQFYENNRPAYYGTFSSKKRLLRAGRRPLTHYAEFDYSVDSDDEWEEEEPGESLSDAENDAEDIGGDDLDYGDDWLAYEDDVEYMDDVENEDRGDETTKHKLSQKKRVKVKAVKAVQPAKLEPLIIGPFWYSDNTSDGCADDHFAGLAGELLCDPVFESTLMRKAREYTEEQKRLEVVRQEQQWKKEQQEEKEKLKAQEAKQKIEAAANQPAQSSAKVDSQKTSPGKTTTPVKVTPQKSKTQKTPSKPSPSPAKSASGAVSASPSPAKPPQIDSFFKKVAGPVLVPPKPHDPKPAADEQQKPKDGSVDVISLD</sequence>
<feature type="compositionally biased region" description="Low complexity" evidence="5">
    <location>
        <begin position="263"/>
        <end position="274"/>
    </location>
</feature>
<evidence type="ECO:0000256" key="3">
    <source>
        <dbReference type="ARBA" id="ARBA00023204"/>
    </source>
</evidence>
<accession>A0ABD3F0T1</accession>
<keyword evidence="4" id="KW-0539">Nucleus</keyword>
<feature type="region of interest" description="Disordered" evidence="5">
    <location>
        <begin position="559"/>
        <end position="605"/>
    </location>
</feature>
<dbReference type="GO" id="GO:0005634">
    <property type="term" value="C:nucleus"/>
    <property type="evidence" value="ECO:0007669"/>
    <property type="project" value="UniProtKB-SubCell"/>
</dbReference>
<dbReference type="GO" id="GO:0006281">
    <property type="term" value="P:DNA repair"/>
    <property type="evidence" value="ECO:0007669"/>
    <property type="project" value="UniProtKB-KW"/>
</dbReference>
<feature type="compositionally biased region" description="Acidic residues" evidence="5">
    <location>
        <begin position="151"/>
        <end position="164"/>
    </location>
</feature>
<feature type="compositionally biased region" description="Polar residues" evidence="5">
    <location>
        <begin position="1"/>
        <end position="16"/>
    </location>
</feature>
<dbReference type="PANTHER" id="PTHR15272:SF0">
    <property type="entry name" value="CHROMATIN ASSEMBLY FACTOR 1 SUBUNIT A"/>
    <property type="match status" value="1"/>
</dbReference>
<protein>
    <submittedName>
        <fullName evidence="7">Chromatin assembly factor 1, subunit A</fullName>
    </submittedName>
</protein>
<feature type="compositionally biased region" description="Basic and acidic residues" evidence="5">
    <location>
        <begin position="999"/>
        <end position="1017"/>
    </location>
</feature>
<feature type="region of interest" description="Disordered" evidence="5">
    <location>
        <begin position="209"/>
        <end position="280"/>
    </location>
</feature>
<gene>
    <name evidence="7" type="primary">CHAF1A</name>
    <name evidence="7" type="ORF">V7S43_016083</name>
</gene>
<feature type="region of interest" description="Disordered" evidence="5">
    <location>
        <begin position="625"/>
        <end position="648"/>
    </location>
</feature>
<name>A0ABD3F0T1_9STRA</name>
<dbReference type="Pfam" id="PF12253">
    <property type="entry name" value="CAF1A_dimeriz"/>
    <property type="match status" value="1"/>
</dbReference>
<dbReference type="AlphaFoldDB" id="A0ABD3F0T1"/>
<feature type="compositionally biased region" description="Low complexity" evidence="5">
    <location>
        <begin position="933"/>
        <end position="976"/>
    </location>
</feature>
<feature type="region of interest" description="Disordered" evidence="5">
    <location>
        <begin position="881"/>
        <end position="1024"/>
    </location>
</feature>
<feature type="region of interest" description="Disordered" evidence="5">
    <location>
        <begin position="1"/>
        <end position="27"/>
    </location>
</feature>
<evidence type="ECO:0000256" key="1">
    <source>
        <dbReference type="ARBA" id="ARBA00004123"/>
    </source>
</evidence>
<evidence type="ECO:0000313" key="7">
    <source>
        <dbReference type="EMBL" id="KAL3658945.1"/>
    </source>
</evidence>
<feature type="region of interest" description="Disordered" evidence="5">
    <location>
        <begin position="75"/>
        <end position="192"/>
    </location>
</feature>
<comment type="caution">
    <text evidence="7">The sequence shown here is derived from an EMBL/GenBank/DDBJ whole genome shotgun (WGS) entry which is preliminary data.</text>
</comment>
<evidence type="ECO:0000256" key="2">
    <source>
        <dbReference type="ARBA" id="ARBA00022763"/>
    </source>
</evidence>
<evidence type="ECO:0000313" key="8">
    <source>
        <dbReference type="Proteomes" id="UP001632037"/>
    </source>
</evidence>
<evidence type="ECO:0000259" key="6">
    <source>
        <dbReference type="Pfam" id="PF12253"/>
    </source>
</evidence>
<comment type="subcellular location">
    <subcellularLocation>
        <location evidence="1">Nucleus</location>
    </subcellularLocation>
</comment>
<proteinExistence type="predicted"/>
<organism evidence="7 8">
    <name type="scientific">Phytophthora oleae</name>
    <dbReference type="NCBI Taxonomy" id="2107226"/>
    <lineage>
        <taxon>Eukaryota</taxon>
        <taxon>Sar</taxon>
        <taxon>Stramenopiles</taxon>
        <taxon>Oomycota</taxon>
        <taxon>Peronosporomycetes</taxon>
        <taxon>Peronosporales</taxon>
        <taxon>Peronosporaceae</taxon>
        <taxon>Phytophthora</taxon>
    </lineage>
</organism>
<keyword evidence="2" id="KW-0227">DNA damage</keyword>
<feature type="compositionally biased region" description="Basic and acidic residues" evidence="5">
    <location>
        <begin position="881"/>
        <end position="915"/>
    </location>
</feature>
<dbReference type="EMBL" id="JBIMZQ010000050">
    <property type="protein sequence ID" value="KAL3658945.1"/>
    <property type="molecule type" value="Genomic_DNA"/>
</dbReference>
<dbReference type="PANTHER" id="PTHR15272">
    <property type="entry name" value="CHROMATIN ASSEMBLY FACTOR 1 SUBUNIT A CAF-1 SUBUNIT A"/>
    <property type="match status" value="1"/>
</dbReference>
<feature type="compositionally biased region" description="Basic and acidic residues" evidence="5">
    <location>
        <begin position="92"/>
        <end position="102"/>
    </location>
</feature>
<feature type="compositionally biased region" description="Basic residues" evidence="5">
    <location>
        <begin position="109"/>
        <end position="125"/>
    </location>
</feature>
<feature type="region of interest" description="Disordered" evidence="5">
    <location>
        <begin position="751"/>
        <end position="783"/>
    </location>
</feature>
<evidence type="ECO:0000256" key="4">
    <source>
        <dbReference type="ARBA" id="ARBA00023242"/>
    </source>
</evidence>
<dbReference type="InterPro" id="IPR022043">
    <property type="entry name" value="CAF1A_DD"/>
</dbReference>
<evidence type="ECO:0000256" key="5">
    <source>
        <dbReference type="SAM" id="MobiDB-lite"/>
    </source>
</evidence>
<keyword evidence="8" id="KW-1185">Reference proteome</keyword>